<accession>E6QJP3</accession>
<dbReference type="AlphaFoldDB" id="E6QJP3"/>
<protein>
    <submittedName>
        <fullName evidence="1">Uncharacterized protein</fullName>
    </submittedName>
</protein>
<comment type="caution">
    <text evidence="1">The sequence shown here is derived from an EMBL/GenBank/DDBJ whole genome shotgun (WGS) entry which is preliminary data.</text>
</comment>
<evidence type="ECO:0000313" key="1">
    <source>
        <dbReference type="EMBL" id="CBI07460.1"/>
    </source>
</evidence>
<organism evidence="1">
    <name type="scientific">mine drainage metagenome</name>
    <dbReference type="NCBI Taxonomy" id="410659"/>
    <lineage>
        <taxon>unclassified sequences</taxon>
        <taxon>metagenomes</taxon>
        <taxon>ecological metagenomes</taxon>
    </lineage>
</organism>
<name>E6QJP3_9ZZZZ</name>
<sequence>MTQSPSLTQLPSLVAHCDWGSQPGKRWIAVAHLVSGTYKAFAPQQVGEMKTLLHRLRNSVPVGSSILIGFDFPIGLPAAYAQLAKVRCFPEFLLNFCPTDNACAANRWSRFHEVCAKASEICLERPFYPLRPGGARRDAIHQALGLEHRNQLYRKCELRQHEQTNACSVFWTLGGNQVGKSALLGWRHLLAPARRAGALRLWPFDGPMTELIQPGTCVATETYPTEYHARLFGAPLRGKRYASKRVAVASEWLSRAESWNIALDSKLTEQIKTGFADRSTPPIPAEKRDNRDDAFDASVGLFGMLDSLLHFDTQLEPTDEAIRNIEGWIFGLDIRAAVSHK</sequence>
<gene>
    <name evidence="1" type="ORF">CARN6_0795</name>
</gene>
<proteinExistence type="predicted"/>
<reference evidence="1" key="1">
    <citation type="submission" date="2009-10" db="EMBL/GenBank/DDBJ databases">
        <title>Diversity of trophic interactions inside an arsenic-rich microbial ecosystem.</title>
        <authorList>
            <person name="Bertin P.N."/>
            <person name="Heinrich-Salmeron A."/>
            <person name="Pelletier E."/>
            <person name="Goulhen-Chollet F."/>
            <person name="Arsene-Ploetze F."/>
            <person name="Gallien S."/>
            <person name="Calteau A."/>
            <person name="Vallenet D."/>
            <person name="Casiot C."/>
            <person name="Chane-Woon-Ming B."/>
            <person name="Giloteaux L."/>
            <person name="Barakat M."/>
            <person name="Bonnefoy V."/>
            <person name="Bruneel O."/>
            <person name="Chandler M."/>
            <person name="Cleiss J."/>
            <person name="Duran R."/>
            <person name="Elbaz-Poulichet F."/>
            <person name="Fonknechten N."/>
            <person name="Lauga B."/>
            <person name="Mornico D."/>
            <person name="Ortet P."/>
            <person name="Schaeffer C."/>
            <person name="Siguier P."/>
            <person name="Alexander Thil Smith A."/>
            <person name="Van Dorsselaer A."/>
            <person name="Weissenbach J."/>
            <person name="Medigue C."/>
            <person name="Le Paslier D."/>
        </authorList>
    </citation>
    <scope>NUCLEOTIDE SEQUENCE</scope>
</reference>
<dbReference type="EMBL" id="CABQ01000090">
    <property type="protein sequence ID" value="CBI07460.1"/>
    <property type="molecule type" value="Genomic_DNA"/>
</dbReference>